<keyword evidence="2" id="KW-0732">Signal</keyword>
<proteinExistence type="predicted"/>
<feature type="chain" id="PRO_5028991037" evidence="2">
    <location>
        <begin position="22"/>
        <end position="170"/>
    </location>
</feature>
<dbReference type="AlphaFoldDB" id="A0A7C9IDY6"/>
<reference evidence="3 4" key="1">
    <citation type="submission" date="2019-12" db="EMBL/GenBank/DDBJ databases">
        <title>Deinococcus sp. HMF7620 Genome sequencing and assembly.</title>
        <authorList>
            <person name="Kang H."/>
            <person name="Kim H."/>
            <person name="Joh K."/>
        </authorList>
    </citation>
    <scope>NUCLEOTIDE SEQUENCE [LARGE SCALE GENOMIC DNA]</scope>
    <source>
        <strain evidence="3 4">HMF7620</strain>
    </source>
</reference>
<dbReference type="EMBL" id="WQLB01000032">
    <property type="protein sequence ID" value="MVN88666.1"/>
    <property type="molecule type" value="Genomic_DNA"/>
</dbReference>
<evidence type="ECO:0000256" key="2">
    <source>
        <dbReference type="SAM" id="SignalP"/>
    </source>
</evidence>
<protein>
    <submittedName>
        <fullName evidence="3">Uncharacterized protein</fullName>
    </submittedName>
</protein>
<organism evidence="3 4">
    <name type="scientific">Deinococcus arboris</name>
    <dbReference type="NCBI Taxonomy" id="2682977"/>
    <lineage>
        <taxon>Bacteria</taxon>
        <taxon>Thermotogati</taxon>
        <taxon>Deinococcota</taxon>
        <taxon>Deinococci</taxon>
        <taxon>Deinococcales</taxon>
        <taxon>Deinococcaceae</taxon>
        <taxon>Deinococcus</taxon>
    </lineage>
</organism>
<sequence>MKRLPLIALAALPLTLGLVLAQQTASSAQTAQRTQPAQSGPRTPGAQPQPAPRPQGAAPQNTDTNYADVFLQKLAAQLGTTAAKLKAAAVTAGGATLDQAVKAGDLPSDRAAEIKGRLQTSPFSLGGHGFGGLGGPGMRGDHNHRGPGGPRGEAPEGQAAPADESAASGT</sequence>
<keyword evidence="4" id="KW-1185">Reference proteome</keyword>
<feature type="region of interest" description="Disordered" evidence="1">
    <location>
        <begin position="118"/>
        <end position="170"/>
    </location>
</feature>
<accession>A0A7C9IDY6</accession>
<feature type="compositionally biased region" description="Gly residues" evidence="1">
    <location>
        <begin position="126"/>
        <end position="138"/>
    </location>
</feature>
<feature type="compositionally biased region" description="Low complexity" evidence="1">
    <location>
        <begin position="23"/>
        <end position="46"/>
    </location>
</feature>
<name>A0A7C9IDY6_9DEIO</name>
<dbReference type="RefSeq" id="WP_157460723.1">
    <property type="nucleotide sequence ID" value="NZ_WQLB01000032.1"/>
</dbReference>
<feature type="region of interest" description="Disordered" evidence="1">
    <location>
        <begin position="23"/>
        <end position="64"/>
    </location>
</feature>
<evidence type="ECO:0000313" key="3">
    <source>
        <dbReference type="EMBL" id="MVN88666.1"/>
    </source>
</evidence>
<comment type="caution">
    <text evidence="3">The sequence shown here is derived from an EMBL/GenBank/DDBJ whole genome shotgun (WGS) entry which is preliminary data.</text>
</comment>
<dbReference type="Proteomes" id="UP000483286">
    <property type="component" value="Unassembled WGS sequence"/>
</dbReference>
<evidence type="ECO:0000256" key="1">
    <source>
        <dbReference type="SAM" id="MobiDB-lite"/>
    </source>
</evidence>
<gene>
    <name evidence="3" type="ORF">GO986_18170</name>
</gene>
<evidence type="ECO:0000313" key="4">
    <source>
        <dbReference type="Proteomes" id="UP000483286"/>
    </source>
</evidence>
<feature type="signal peptide" evidence="2">
    <location>
        <begin position="1"/>
        <end position="21"/>
    </location>
</feature>